<feature type="signal peptide" evidence="6">
    <location>
        <begin position="1"/>
        <end position="16"/>
    </location>
</feature>
<evidence type="ECO:0000259" key="7">
    <source>
        <dbReference type="Pfam" id="PF00151"/>
    </source>
</evidence>
<dbReference type="InterPro" id="IPR033906">
    <property type="entry name" value="Lipase_N"/>
</dbReference>
<feature type="compositionally biased region" description="Low complexity" evidence="5">
    <location>
        <begin position="322"/>
        <end position="337"/>
    </location>
</feature>
<proteinExistence type="inferred from homology"/>
<dbReference type="GO" id="GO:0016042">
    <property type="term" value="P:lipid catabolic process"/>
    <property type="evidence" value="ECO:0007669"/>
    <property type="project" value="TreeGrafter"/>
</dbReference>
<feature type="chain" id="PRO_5032957676" description="Lipase domain-containing protein" evidence="6">
    <location>
        <begin position="17"/>
        <end position="337"/>
    </location>
</feature>
<dbReference type="GO" id="GO:0016298">
    <property type="term" value="F:lipase activity"/>
    <property type="evidence" value="ECO:0007669"/>
    <property type="project" value="InterPro"/>
</dbReference>
<evidence type="ECO:0000313" key="9">
    <source>
        <dbReference type="Proteomes" id="UP000663880"/>
    </source>
</evidence>
<name>A0A821NKE7_9NEOP</name>
<sequence>MRLFVALSVYVALCTGSAIPNSDQYPPVPGDNSHYVEGVSRYIWMPDGDNKIHLVDLKATSRDAQLLNGFNNRYWLYTRRNPTNHQVLTVNDDNSVRNSNYNRNLPTKVVVHGWNSKGSSSMNPMIRDAFLRVGDYNVIVVDWRRAAAGVYTTSVQSVPGIGHHLGHFLNWLISRHGGNWNNVHLVGFSLGAHVVGNAGRTVGGRVGRITGLDPAGPQWGPRNSNTLSRNDGRYVETIHTDGGKLGIFDVIADADFYPNGGRHRQPGCALSPCSHSRSYEFFAASVTHDHFVGRQCNNLNEARNQRCNGRQHKMGNAQLNKSGSGLYGLTTGSKHPF</sequence>
<dbReference type="InterPro" id="IPR000734">
    <property type="entry name" value="TAG_lipase"/>
</dbReference>
<evidence type="ECO:0000256" key="6">
    <source>
        <dbReference type="SAM" id="SignalP"/>
    </source>
</evidence>
<dbReference type="EMBL" id="CAJOBZ010000005">
    <property type="protein sequence ID" value="CAF4789755.1"/>
    <property type="molecule type" value="Genomic_DNA"/>
</dbReference>
<dbReference type="Proteomes" id="UP000663880">
    <property type="component" value="Unassembled WGS sequence"/>
</dbReference>
<evidence type="ECO:0000256" key="4">
    <source>
        <dbReference type="RuleBase" id="RU004262"/>
    </source>
</evidence>
<evidence type="ECO:0000256" key="2">
    <source>
        <dbReference type="ARBA" id="ARBA00010701"/>
    </source>
</evidence>
<dbReference type="OrthoDB" id="199913at2759"/>
<dbReference type="InterPro" id="IPR029058">
    <property type="entry name" value="AB_hydrolase_fold"/>
</dbReference>
<organism evidence="8 9">
    <name type="scientific">Pieris macdunnoughi</name>
    <dbReference type="NCBI Taxonomy" id="345717"/>
    <lineage>
        <taxon>Eukaryota</taxon>
        <taxon>Metazoa</taxon>
        <taxon>Ecdysozoa</taxon>
        <taxon>Arthropoda</taxon>
        <taxon>Hexapoda</taxon>
        <taxon>Insecta</taxon>
        <taxon>Pterygota</taxon>
        <taxon>Neoptera</taxon>
        <taxon>Endopterygota</taxon>
        <taxon>Lepidoptera</taxon>
        <taxon>Glossata</taxon>
        <taxon>Ditrysia</taxon>
        <taxon>Papilionoidea</taxon>
        <taxon>Pieridae</taxon>
        <taxon>Pierinae</taxon>
        <taxon>Pieris</taxon>
    </lineage>
</organism>
<dbReference type="AlphaFoldDB" id="A0A821NKE7"/>
<accession>A0A821NKE7</accession>
<keyword evidence="6" id="KW-0732">Signal</keyword>
<evidence type="ECO:0000313" key="8">
    <source>
        <dbReference type="EMBL" id="CAF4789755.1"/>
    </source>
</evidence>
<keyword evidence="9" id="KW-1185">Reference proteome</keyword>
<dbReference type="PANTHER" id="PTHR11610:SF173">
    <property type="entry name" value="LIPASE DOMAIN-CONTAINING PROTEIN-RELATED"/>
    <property type="match status" value="1"/>
</dbReference>
<dbReference type="GO" id="GO:0017171">
    <property type="term" value="F:serine hydrolase activity"/>
    <property type="evidence" value="ECO:0007669"/>
    <property type="project" value="TreeGrafter"/>
</dbReference>
<reference evidence="8" key="1">
    <citation type="submission" date="2021-02" db="EMBL/GenBank/DDBJ databases">
        <authorList>
            <person name="Steward A R."/>
        </authorList>
    </citation>
    <scope>NUCLEOTIDE SEQUENCE</scope>
</reference>
<gene>
    <name evidence="8" type="ORF">PMACD_LOCUS2825</name>
</gene>
<feature type="domain" description="Lipase" evidence="7">
    <location>
        <begin position="68"/>
        <end position="337"/>
    </location>
</feature>
<protein>
    <recommendedName>
        <fullName evidence="7">Lipase domain-containing protein</fullName>
    </recommendedName>
</protein>
<dbReference type="PANTHER" id="PTHR11610">
    <property type="entry name" value="LIPASE"/>
    <property type="match status" value="1"/>
</dbReference>
<comment type="subcellular location">
    <subcellularLocation>
        <location evidence="1">Secreted</location>
    </subcellularLocation>
</comment>
<dbReference type="Gene3D" id="3.40.50.1820">
    <property type="entry name" value="alpha/beta hydrolase"/>
    <property type="match status" value="1"/>
</dbReference>
<comment type="caution">
    <text evidence="8">The sequence shown here is derived from an EMBL/GenBank/DDBJ whole genome shotgun (WGS) entry which is preliminary data.</text>
</comment>
<dbReference type="CDD" id="cd00707">
    <property type="entry name" value="Pancreat_lipase_like"/>
    <property type="match status" value="1"/>
</dbReference>
<dbReference type="SUPFAM" id="SSF53474">
    <property type="entry name" value="alpha/beta-Hydrolases"/>
    <property type="match status" value="1"/>
</dbReference>
<dbReference type="PRINTS" id="PR00821">
    <property type="entry name" value="TAGLIPASE"/>
</dbReference>
<dbReference type="GO" id="GO:0005615">
    <property type="term" value="C:extracellular space"/>
    <property type="evidence" value="ECO:0007669"/>
    <property type="project" value="TreeGrafter"/>
</dbReference>
<dbReference type="InterPro" id="IPR013818">
    <property type="entry name" value="Lipase"/>
</dbReference>
<evidence type="ECO:0000256" key="5">
    <source>
        <dbReference type="SAM" id="MobiDB-lite"/>
    </source>
</evidence>
<comment type="similarity">
    <text evidence="2 4">Belongs to the AB hydrolase superfamily. Lipase family.</text>
</comment>
<evidence type="ECO:0000256" key="3">
    <source>
        <dbReference type="ARBA" id="ARBA00022525"/>
    </source>
</evidence>
<feature type="region of interest" description="Disordered" evidence="5">
    <location>
        <begin position="315"/>
        <end position="337"/>
    </location>
</feature>
<dbReference type="Pfam" id="PF00151">
    <property type="entry name" value="Lipase"/>
    <property type="match status" value="1"/>
</dbReference>
<keyword evidence="3" id="KW-0964">Secreted</keyword>
<evidence type="ECO:0000256" key="1">
    <source>
        <dbReference type="ARBA" id="ARBA00004613"/>
    </source>
</evidence>